<feature type="domain" description="PAC" evidence="2">
    <location>
        <begin position="89"/>
        <end position="142"/>
    </location>
</feature>
<dbReference type="CDD" id="cd01949">
    <property type="entry name" value="GGDEF"/>
    <property type="match status" value="1"/>
</dbReference>
<gene>
    <name evidence="5" type="ORF">ACFPQ5_09390</name>
</gene>
<comment type="caution">
    <text evidence="5">The sequence shown here is derived from an EMBL/GenBank/DDBJ whole genome shotgun (WGS) entry which is preliminary data.</text>
</comment>
<dbReference type="Gene3D" id="3.30.70.270">
    <property type="match status" value="1"/>
</dbReference>
<dbReference type="CDD" id="cd01948">
    <property type="entry name" value="EAL"/>
    <property type="match status" value="1"/>
</dbReference>
<evidence type="ECO:0000259" key="2">
    <source>
        <dbReference type="PROSITE" id="PS50113"/>
    </source>
</evidence>
<dbReference type="SUPFAM" id="SSF141868">
    <property type="entry name" value="EAL domain-like"/>
    <property type="match status" value="1"/>
</dbReference>
<dbReference type="PROSITE" id="PS50112">
    <property type="entry name" value="PAS"/>
    <property type="match status" value="2"/>
</dbReference>
<protein>
    <submittedName>
        <fullName evidence="5">EAL domain-containing protein</fullName>
    </submittedName>
</protein>
<dbReference type="Pfam" id="PF00990">
    <property type="entry name" value="GGDEF"/>
    <property type="match status" value="1"/>
</dbReference>
<dbReference type="SMART" id="SM00267">
    <property type="entry name" value="GGDEF"/>
    <property type="match status" value="1"/>
</dbReference>
<proteinExistence type="predicted"/>
<dbReference type="SMART" id="SM00086">
    <property type="entry name" value="PAC"/>
    <property type="match status" value="1"/>
</dbReference>
<dbReference type="InterPro" id="IPR000014">
    <property type="entry name" value="PAS"/>
</dbReference>
<dbReference type="InterPro" id="IPR029787">
    <property type="entry name" value="Nucleotide_cyclase"/>
</dbReference>
<dbReference type="InterPro" id="IPR001610">
    <property type="entry name" value="PAC"/>
</dbReference>
<dbReference type="EMBL" id="JBHSMR010000013">
    <property type="protein sequence ID" value="MFC5478400.1"/>
    <property type="molecule type" value="Genomic_DNA"/>
</dbReference>
<keyword evidence="6" id="KW-1185">Reference proteome</keyword>
<dbReference type="SUPFAM" id="SSF55785">
    <property type="entry name" value="PYP-like sensor domain (PAS domain)"/>
    <property type="match status" value="2"/>
</dbReference>
<dbReference type="Gene3D" id="3.20.20.450">
    <property type="entry name" value="EAL domain"/>
    <property type="match status" value="1"/>
</dbReference>
<dbReference type="InterPro" id="IPR052155">
    <property type="entry name" value="Biofilm_reg_signaling"/>
</dbReference>
<dbReference type="InterPro" id="IPR035965">
    <property type="entry name" value="PAS-like_dom_sf"/>
</dbReference>
<dbReference type="InterPro" id="IPR001633">
    <property type="entry name" value="EAL_dom"/>
</dbReference>
<dbReference type="Pfam" id="PF00563">
    <property type="entry name" value="EAL"/>
    <property type="match status" value="1"/>
</dbReference>
<evidence type="ECO:0000313" key="5">
    <source>
        <dbReference type="EMBL" id="MFC5478400.1"/>
    </source>
</evidence>
<dbReference type="InterPro" id="IPR013656">
    <property type="entry name" value="PAS_4"/>
</dbReference>
<feature type="domain" description="EAL" evidence="3">
    <location>
        <begin position="450"/>
        <end position="704"/>
    </location>
</feature>
<evidence type="ECO:0000259" key="4">
    <source>
        <dbReference type="PROSITE" id="PS50887"/>
    </source>
</evidence>
<reference evidence="6" key="1">
    <citation type="journal article" date="2019" name="Int. J. Syst. Evol. Microbiol.">
        <title>The Global Catalogue of Microorganisms (GCM) 10K type strain sequencing project: providing services to taxonomists for standard genome sequencing and annotation.</title>
        <authorList>
            <consortium name="The Broad Institute Genomics Platform"/>
            <consortium name="The Broad Institute Genome Sequencing Center for Infectious Disease"/>
            <person name="Wu L."/>
            <person name="Ma J."/>
        </authorList>
    </citation>
    <scope>NUCLEOTIDE SEQUENCE [LARGE SCALE GENOMIC DNA]</scope>
    <source>
        <strain evidence="6">CCUG 43111</strain>
    </source>
</reference>
<dbReference type="InterPro" id="IPR013655">
    <property type="entry name" value="PAS_fold_3"/>
</dbReference>
<dbReference type="Gene3D" id="2.10.70.100">
    <property type="match status" value="1"/>
</dbReference>
<dbReference type="SUPFAM" id="SSF55073">
    <property type="entry name" value="Nucleotide cyclase"/>
    <property type="match status" value="1"/>
</dbReference>
<dbReference type="InterPro" id="IPR000700">
    <property type="entry name" value="PAS-assoc_C"/>
</dbReference>
<dbReference type="InterPro" id="IPR043128">
    <property type="entry name" value="Rev_trsase/Diguanyl_cyclase"/>
</dbReference>
<feature type="domain" description="PAC" evidence="2">
    <location>
        <begin position="219"/>
        <end position="271"/>
    </location>
</feature>
<evidence type="ECO:0000259" key="3">
    <source>
        <dbReference type="PROSITE" id="PS50883"/>
    </source>
</evidence>
<accession>A0ABW0MK12</accession>
<dbReference type="PROSITE" id="PS50883">
    <property type="entry name" value="EAL"/>
    <property type="match status" value="1"/>
</dbReference>
<dbReference type="Gene3D" id="3.30.450.20">
    <property type="entry name" value="PAS domain"/>
    <property type="match status" value="2"/>
</dbReference>
<dbReference type="NCBIfam" id="TIGR00254">
    <property type="entry name" value="GGDEF"/>
    <property type="match status" value="1"/>
</dbReference>
<dbReference type="InterPro" id="IPR035919">
    <property type="entry name" value="EAL_sf"/>
</dbReference>
<dbReference type="Pfam" id="PF08447">
    <property type="entry name" value="PAS_3"/>
    <property type="match status" value="1"/>
</dbReference>
<dbReference type="SMART" id="SM00091">
    <property type="entry name" value="PAS"/>
    <property type="match status" value="2"/>
</dbReference>
<dbReference type="InterPro" id="IPR000160">
    <property type="entry name" value="GGDEF_dom"/>
</dbReference>
<dbReference type="PROSITE" id="PS50113">
    <property type="entry name" value="PAC"/>
    <property type="match status" value="2"/>
</dbReference>
<evidence type="ECO:0000259" key="1">
    <source>
        <dbReference type="PROSITE" id="PS50112"/>
    </source>
</evidence>
<feature type="domain" description="GGDEF" evidence="4">
    <location>
        <begin position="303"/>
        <end position="441"/>
    </location>
</feature>
<dbReference type="PANTHER" id="PTHR44757:SF2">
    <property type="entry name" value="BIOFILM ARCHITECTURE MAINTENANCE PROTEIN MBAA"/>
    <property type="match status" value="1"/>
</dbReference>
<name>A0ABW0MK12_9BURK</name>
<dbReference type="PROSITE" id="PS50887">
    <property type="entry name" value="GGDEF"/>
    <property type="match status" value="1"/>
</dbReference>
<feature type="domain" description="PAS" evidence="1">
    <location>
        <begin position="9"/>
        <end position="53"/>
    </location>
</feature>
<evidence type="ECO:0000313" key="6">
    <source>
        <dbReference type="Proteomes" id="UP001596101"/>
    </source>
</evidence>
<dbReference type="RefSeq" id="WP_379754024.1">
    <property type="nucleotide sequence ID" value="NZ_JBHSMR010000013.1"/>
</dbReference>
<dbReference type="Proteomes" id="UP001596101">
    <property type="component" value="Unassembled WGS sequence"/>
</dbReference>
<dbReference type="Pfam" id="PF08448">
    <property type="entry name" value="PAS_4"/>
    <property type="match status" value="1"/>
</dbReference>
<feature type="domain" description="PAS" evidence="1">
    <location>
        <begin position="143"/>
        <end position="215"/>
    </location>
</feature>
<dbReference type="PANTHER" id="PTHR44757">
    <property type="entry name" value="DIGUANYLATE CYCLASE DGCP"/>
    <property type="match status" value="1"/>
</dbReference>
<dbReference type="CDD" id="cd00130">
    <property type="entry name" value="PAS"/>
    <property type="match status" value="2"/>
</dbReference>
<organism evidence="5 6">
    <name type="scientific">Massilia suwonensis</name>
    <dbReference type="NCBI Taxonomy" id="648895"/>
    <lineage>
        <taxon>Bacteria</taxon>
        <taxon>Pseudomonadati</taxon>
        <taxon>Pseudomonadota</taxon>
        <taxon>Betaproteobacteria</taxon>
        <taxon>Burkholderiales</taxon>
        <taxon>Oxalobacteraceae</taxon>
        <taxon>Telluria group</taxon>
        <taxon>Massilia</taxon>
    </lineage>
</organism>
<dbReference type="SMART" id="SM00052">
    <property type="entry name" value="EAL"/>
    <property type="match status" value="1"/>
</dbReference>
<sequence>MPPNESANLQRQFDELLDHLPAGVIVLGPDGRIRSANRRAGLLLGQSEEELIGTGSSELEWSLVRSDRTVMPEAEYPVNQVLATREPVSDMIVGVPATPPGPVRWLICNAYPELDPEGRVERVVVCFTDCTKLKLAEQRAQKSEERLRLVLRGSTDASWDYDLRNGEVHYSERWWDMLGYRPGDLVTDARTWQQVVHPDDKGRVAGFLHDVLGGTSESYSIEFRMVHRDGHAVPILSRGFVLRDHAGLPLRISGTNTDLTERKQVEQRIHELAYFDHLTGLPNRRFLAEELDKVLARSERSGQVGAVLFLDLDNFKLLNDTMGHDVGDLLLRQVAQRLKLALRHSDQLARLGGDEFVVVFEELGASPEEAVAEANHVVDKILEILDQPYHLDGRMFVSTTSIGVTLFEGTRADVDTLLRQADLAMYRAKSDGRHIARFFDPGMQAAADRQSALETGLRDGLARQQFVLFCQPQFDVRGQLVGAEVLVRWRRENGVLVAPGDFIGLAESSGLILPLGQQVLEDSCNALARWRGDRSLGKLKLAVNVSVQQLRDPEFPEEVARILARTKAPAGQLLLELTESIFADDKQDLAERMHMLCGQGLRFSLDDFGTGYSSLAYLKQFPLTALKIDRSFVHDVHVDPNAGPIVKAIIALAQQLKLEIVAEGVEHEAQRSFLARSGCSALQGYLLGAPMPIAQFETLYSASGIGHA</sequence>
<dbReference type="NCBIfam" id="TIGR00229">
    <property type="entry name" value="sensory_box"/>
    <property type="match status" value="2"/>
</dbReference>